<dbReference type="Proteomes" id="UP001148662">
    <property type="component" value="Unassembled WGS sequence"/>
</dbReference>
<organism evidence="1 2">
    <name type="scientific">Phlebia brevispora</name>
    <dbReference type="NCBI Taxonomy" id="194682"/>
    <lineage>
        <taxon>Eukaryota</taxon>
        <taxon>Fungi</taxon>
        <taxon>Dikarya</taxon>
        <taxon>Basidiomycota</taxon>
        <taxon>Agaricomycotina</taxon>
        <taxon>Agaricomycetes</taxon>
        <taxon>Polyporales</taxon>
        <taxon>Meruliaceae</taxon>
        <taxon>Phlebia</taxon>
    </lineage>
</organism>
<protein>
    <submittedName>
        <fullName evidence="1">Uncharacterized protein</fullName>
    </submittedName>
</protein>
<dbReference type="EMBL" id="JANHOG010000015">
    <property type="protein sequence ID" value="KAJ3559638.1"/>
    <property type="molecule type" value="Genomic_DNA"/>
</dbReference>
<name>A0ACC1TEM1_9APHY</name>
<evidence type="ECO:0000313" key="2">
    <source>
        <dbReference type="Proteomes" id="UP001148662"/>
    </source>
</evidence>
<keyword evidence="2" id="KW-1185">Reference proteome</keyword>
<evidence type="ECO:0000313" key="1">
    <source>
        <dbReference type="EMBL" id="KAJ3559638.1"/>
    </source>
</evidence>
<gene>
    <name evidence="1" type="ORF">NM688_g218</name>
</gene>
<comment type="caution">
    <text evidence="1">The sequence shown here is derived from an EMBL/GenBank/DDBJ whole genome shotgun (WGS) entry which is preliminary data.</text>
</comment>
<accession>A0ACC1TEM1</accession>
<sequence>MTVTTLASISLLALVVTAAPLPSPNDASQVQTPKCSGCEQGSEPSIRLASVEEPHDVLPNLADVDAGKDLLSIDFADSPQDENVPEEVQDVSTPAEILDAAERVSADVESSIEVAATPASDVSNGVVVVKPKFPALSPRQITYNLTCVTLGVTVGCIFGLLYLKYMLGSSKRTVPDIEAASDSKIPGSLDDEEISSYGDEKKQLVVVDSQSSHPDMDSCSDEEKRALRAEYAPSEADDSSDEDLDEKFVDAEEPPVLLIDTSVPPVPEIVVQQHPDPELLPLPTARPSTPFCTPPPTLAAPSEDGRYIDPTLWKNAREWDPSRWSDPESFAQQAYKQYDDAEGAKVDFGFGLFAYLQLSTVISTLIRQVELKLGPEGFPSPDYTTMITLPKAPRNIMYRRRKFD</sequence>
<reference evidence="1" key="1">
    <citation type="submission" date="2022-07" db="EMBL/GenBank/DDBJ databases">
        <title>Genome Sequence of Phlebia brevispora.</title>
        <authorList>
            <person name="Buettner E."/>
        </authorList>
    </citation>
    <scope>NUCLEOTIDE SEQUENCE</scope>
    <source>
        <strain evidence="1">MPL23</strain>
    </source>
</reference>
<proteinExistence type="predicted"/>